<reference evidence="2" key="2">
    <citation type="submission" date="2022-06" db="UniProtKB">
        <authorList>
            <consortium name="EnsemblMetazoa"/>
        </authorList>
    </citation>
    <scope>IDENTIFICATION</scope>
    <source>
        <strain evidence="2">PS312</strain>
    </source>
</reference>
<feature type="compositionally biased region" description="Polar residues" evidence="1">
    <location>
        <begin position="46"/>
        <end position="58"/>
    </location>
</feature>
<feature type="compositionally biased region" description="Low complexity" evidence="1">
    <location>
        <begin position="36"/>
        <end position="45"/>
    </location>
</feature>
<protein>
    <submittedName>
        <fullName evidence="2">Uncharacterized protein</fullName>
    </submittedName>
</protein>
<dbReference type="AlphaFoldDB" id="A0A2A6B9C7"/>
<dbReference type="EnsemblMetazoa" id="PPA35504.1">
    <property type="protein sequence ID" value="PPA35504.1"/>
    <property type="gene ID" value="WBGene00273873"/>
</dbReference>
<accession>A0A8R1YSR7</accession>
<keyword evidence="3" id="KW-1185">Reference proteome</keyword>
<evidence type="ECO:0000313" key="3">
    <source>
        <dbReference type="Proteomes" id="UP000005239"/>
    </source>
</evidence>
<proteinExistence type="predicted"/>
<name>A0A2A6B9C7_PRIPA</name>
<organism evidence="2 3">
    <name type="scientific">Pristionchus pacificus</name>
    <name type="common">Parasitic nematode worm</name>
    <dbReference type="NCBI Taxonomy" id="54126"/>
    <lineage>
        <taxon>Eukaryota</taxon>
        <taxon>Metazoa</taxon>
        <taxon>Ecdysozoa</taxon>
        <taxon>Nematoda</taxon>
        <taxon>Chromadorea</taxon>
        <taxon>Rhabditida</taxon>
        <taxon>Rhabditina</taxon>
        <taxon>Diplogasteromorpha</taxon>
        <taxon>Diplogasteroidea</taxon>
        <taxon>Neodiplogasteridae</taxon>
        <taxon>Pristionchus</taxon>
    </lineage>
</organism>
<feature type="region of interest" description="Disordered" evidence="1">
    <location>
        <begin position="36"/>
        <end position="65"/>
    </location>
</feature>
<dbReference type="Proteomes" id="UP000005239">
    <property type="component" value="Unassembled WGS sequence"/>
</dbReference>
<sequence>MLREHSLAIPRSWQIGSDQKFYDSKSLLNRKMHGGNMNVMPGNGNSTVAVNGNGNTTKSEGHGRR</sequence>
<accession>A0A2A6B9C7</accession>
<evidence type="ECO:0000313" key="2">
    <source>
        <dbReference type="EnsemblMetazoa" id="PPA35504.1"/>
    </source>
</evidence>
<reference evidence="3" key="1">
    <citation type="journal article" date="2008" name="Nat. Genet.">
        <title>The Pristionchus pacificus genome provides a unique perspective on nematode lifestyle and parasitism.</title>
        <authorList>
            <person name="Dieterich C."/>
            <person name="Clifton S.W."/>
            <person name="Schuster L.N."/>
            <person name="Chinwalla A."/>
            <person name="Delehaunty K."/>
            <person name="Dinkelacker I."/>
            <person name="Fulton L."/>
            <person name="Fulton R."/>
            <person name="Godfrey J."/>
            <person name="Minx P."/>
            <person name="Mitreva M."/>
            <person name="Roeseler W."/>
            <person name="Tian H."/>
            <person name="Witte H."/>
            <person name="Yang S.P."/>
            <person name="Wilson R.K."/>
            <person name="Sommer R.J."/>
        </authorList>
    </citation>
    <scope>NUCLEOTIDE SEQUENCE [LARGE SCALE GENOMIC DNA]</scope>
    <source>
        <strain evidence="3">PS312</strain>
    </source>
</reference>
<gene>
    <name evidence="2" type="primary">WBGene00273873</name>
</gene>
<evidence type="ECO:0000256" key="1">
    <source>
        <dbReference type="SAM" id="MobiDB-lite"/>
    </source>
</evidence>